<keyword evidence="1" id="KW-1133">Transmembrane helix</keyword>
<feature type="domain" description="Signal transduction histidine kinase internal region" evidence="2">
    <location>
        <begin position="166"/>
        <end position="244"/>
    </location>
</feature>
<dbReference type="Gene3D" id="3.30.565.10">
    <property type="entry name" value="Histidine kinase-like ATPase, C-terminal domain"/>
    <property type="match status" value="1"/>
</dbReference>
<dbReference type="EMBL" id="JAGKTC010000002">
    <property type="protein sequence ID" value="MBP3984320.1"/>
    <property type="molecule type" value="Genomic_DNA"/>
</dbReference>
<feature type="transmembrane region" description="Helical" evidence="1">
    <location>
        <begin position="52"/>
        <end position="70"/>
    </location>
</feature>
<sequence>MLPAKKNRILPLLWAVLVWWTAYALFFASQVVAMGETDGRPVAWGEALKYSFAGWMTWVPLSLGFYWLALRHPIERGHLARPIALHLLAVAGVIVAKAVYVWYSNPWLGWYDALPGFGEVLLTSVRNNFMTAWTVIGVAHGYVYYQRARERELRIAEMERSLVSTRLEALRAQLNPHFLFNALNSVAEMVHIDGELADRMLVALSALLRDALKQEPQQERSLREEIAAIEHYLTIEKIRLGERLQVRWNVEPVCLDAPVPVLILQPLVENAIVHAIARRKANGVLAIAAGEAGDALSLRVENSAAPDDGDRRGNGIGLRSVADRLQLLYGERAHMRRLDLGPDSYGVELRLPLSRHSAAAAPAEAFA</sequence>
<dbReference type="InterPro" id="IPR036890">
    <property type="entry name" value="HATPase_C_sf"/>
</dbReference>
<keyword evidence="1" id="KW-0812">Transmembrane</keyword>
<feature type="transmembrane region" description="Helical" evidence="1">
    <location>
        <begin position="129"/>
        <end position="145"/>
    </location>
</feature>
<name>A0A940X227_9GAMM</name>
<dbReference type="RefSeq" id="WP_210536207.1">
    <property type="nucleotide sequence ID" value="NZ_JAGKTC010000002.1"/>
</dbReference>
<dbReference type="InterPro" id="IPR050640">
    <property type="entry name" value="Bact_2-comp_sensor_kinase"/>
</dbReference>
<keyword evidence="1" id="KW-0472">Membrane</keyword>
<dbReference type="InterPro" id="IPR010559">
    <property type="entry name" value="Sig_transdc_His_kin_internal"/>
</dbReference>
<accession>A0A940X227</accession>
<dbReference type="GO" id="GO:0000155">
    <property type="term" value="F:phosphorelay sensor kinase activity"/>
    <property type="evidence" value="ECO:0007669"/>
    <property type="project" value="InterPro"/>
</dbReference>
<evidence type="ECO:0000256" key="1">
    <source>
        <dbReference type="SAM" id="Phobius"/>
    </source>
</evidence>
<protein>
    <submittedName>
        <fullName evidence="3">Histidine kinase</fullName>
    </submittedName>
</protein>
<proteinExistence type="predicted"/>
<dbReference type="GO" id="GO:0016020">
    <property type="term" value="C:membrane"/>
    <property type="evidence" value="ECO:0007669"/>
    <property type="project" value="InterPro"/>
</dbReference>
<reference evidence="3" key="2">
    <citation type="submission" date="2021-03" db="EMBL/GenBank/DDBJ databases">
        <authorList>
            <person name="Cao W."/>
        </authorList>
    </citation>
    <scope>NUCLEOTIDE SEQUENCE</scope>
    <source>
        <strain evidence="3">110414</strain>
    </source>
</reference>
<gene>
    <name evidence="3" type="ORF">J5837_07745</name>
</gene>
<reference evidence="3" key="1">
    <citation type="journal article" date="2016" name="Int. J. Syst. Evol. Microbiol.">
        <title>Pseudoxanthomonas helianthi sp. nov., isolated from roots of Jerusalem artichoke (Helianthus tuberosus).</title>
        <authorList>
            <person name="Kittiwongwattana C."/>
            <person name="Thawai C."/>
        </authorList>
    </citation>
    <scope>NUCLEOTIDE SEQUENCE</scope>
    <source>
        <strain evidence="3">110414</strain>
    </source>
</reference>
<feature type="transmembrane region" description="Helical" evidence="1">
    <location>
        <begin position="82"/>
        <end position="103"/>
    </location>
</feature>
<dbReference type="PANTHER" id="PTHR34220:SF7">
    <property type="entry name" value="SENSOR HISTIDINE KINASE YPDA"/>
    <property type="match status" value="1"/>
</dbReference>
<organism evidence="3 4">
    <name type="scientific">Pseudoxanthomonas helianthi</name>
    <dbReference type="NCBI Taxonomy" id="1453541"/>
    <lineage>
        <taxon>Bacteria</taxon>
        <taxon>Pseudomonadati</taxon>
        <taxon>Pseudomonadota</taxon>
        <taxon>Gammaproteobacteria</taxon>
        <taxon>Lysobacterales</taxon>
        <taxon>Lysobacteraceae</taxon>
        <taxon>Pseudoxanthomonas</taxon>
    </lineage>
</organism>
<comment type="caution">
    <text evidence="3">The sequence shown here is derived from an EMBL/GenBank/DDBJ whole genome shotgun (WGS) entry which is preliminary data.</text>
</comment>
<keyword evidence="3" id="KW-0808">Transferase</keyword>
<dbReference type="AlphaFoldDB" id="A0A940X227"/>
<keyword evidence="4" id="KW-1185">Reference proteome</keyword>
<evidence type="ECO:0000313" key="3">
    <source>
        <dbReference type="EMBL" id="MBP3984320.1"/>
    </source>
</evidence>
<dbReference type="PANTHER" id="PTHR34220">
    <property type="entry name" value="SENSOR HISTIDINE KINASE YPDA"/>
    <property type="match status" value="1"/>
</dbReference>
<dbReference type="Proteomes" id="UP000673447">
    <property type="component" value="Unassembled WGS sequence"/>
</dbReference>
<feature type="transmembrane region" description="Helical" evidence="1">
    <location>
        <begin position="12"/>
        <end position="32"/>
    </location>
</feature>
<dbReference type="Pfam" id="PF06580">
    <property type="entry name" value="His_kinase"/>
    <property type="match status" value="1"/>
</dbReference>
<dbReference type="SUPFAM" id="SSF55874">
    <property type="entry name" value="ATPase domain of HSP90 chaperone/DNA topoisomerase II/histidine kinase"/>
    <property type="match status" value="1"/>
</dbReference>
<evidence type="ECO:0000313" key="4">
    <source>
        <dbReference type="Proteomes" id="UP000673447"/>
    </source>
</evidence>
<keyword evidence="3" id="KW-0418">Kinase</keyword>
<evidence type="ECO:0000259" key="2">
    <source>
        <dbReference type="Pfam" id="PF06580"/>
    </source>
</evidence>